<accession>A0AA40DJ12</accession>
<dbReference type="InterPro" id="IPR052895">
    <property type="entry name" value="HetReg/Transcr_Mod"/>
</dbReference>
<organism evidence="1 2">
    <name type="scientific">Apiosordaria backusii</name>
    <dbReference type="NCBI Taxonomy" id="314023"/>
    <lineage>
        <taxon>Eukaryota</taxon>
        <taxon>Fungi</taxon>
        <taxon>Dikarya</taxon>
        <taxon>Ascomycota</taxon>
        <taxon>Pezizomycotina</taxon>
        <taxon>Sordariomycetes</taxon>
        <taxon>Sordariomycetidae</taxon>
        <taxon>Sordariales</taxon>
        <taxon>Lasiosphaeriaceae</taxon>
        <taxon>Apiosordaria</taxon>
    </lineage>
</organism>
<evidence type="ECO:0000313" key="1">
    <source>
        <dbReference type="EMBL" id="KAK0702547.1"/>
    </source>
</evidence>
<evidence type="ECO:0008006" key="3">
    <source>
        <dbReference type="Google" id="ProtNLM"/>
    </source>
</evidence>
<proteinExistence type="predicted"/>
<protein>
    <recommendedName>
        <fullName evidence="3">Heterokaryon incompatibility domain-containing protein</fullName>
    </recommendedName>
</protein>
<name>A0AA40DJ12_9PEZI</name>
<keyword evidence="2" id="KW-1185">Reference proteome</keyword>
<dbReference type="Proteomes" id="UP001172159">
    <property type="component" value="Unassembled WGS sequence"/>
</dbReference>
<dbReference type="PANTHER" id="PTHR24148:SF82">
    <property type="entry name" value="HETEROKARYON INCOMPATIBILITY DOMAIN-CONTAINING PROTEIN"/>
    <property type="match status" value="1"/>
</dbReference>
<evidence type="ECO:0000313" key="2">
    <source>
        <dbReference type="Proteomes" id="UP001172159"/>
    </source>
</evidence>
<sequence>MSLTSPTSDAALRDMGQHPITSYLGRRHSIYRVANDTITHLGLPDPKIHTFLAGFQPRLEPLGLASVQPLQTRSGSKERPMEVDDMEVLRQDILAAPWLTRAWVFQELVLSQDPWVQCGPHRPRWIGICNILGTDSVAKAMLLQRQLEETQTSEVTSNCNPFARMNERKAERFSAPLSSILYAWRGTHSTDPPRHLVYANLGVVSDKLTSSQQVHYRGLHQNRGNRLSRCRAVPTSQKCRVERL</sequence>
<dbReference type="EMBL" id="JAUKTV010000025">
    <property type="protein sequence ID" value="KAK0702547.1"/>
    <property type="molecule type" value="Genomic_DNA"/>
</dbReference>
<reference evidence="1" key="1">
    <citation type="submission" date="2023-06" db="EMBL/GenBank/DDBJ databases">
        <title>Genome-scale phylogeny and comparative genomics of the fungal order Sordariales.</title>
        <authorList>
            <consortium name="Lawrence Berkeley National Laboratory"/>
            <person name="Hensen N."/>
            <person name="Bonometti L."/>
            <person name="Westerberg I."/>
            <person name="Brannstrom I.O."/>
            <person name="Guillou S."/>
            <person name="Cros-Aarteil S."/>
            <person name="Calhoun S."/>
            <person name="Haridas S."/>
            <person name="Kuo A."/>
            <person name="Mondo S."/>
            <person name="Pangilinan J."/>
            <person name="Riley R."/>
            <person name="Labutti K."/>
            <person name="Andreopoulos B."/>
            <person name="Lipzen A."/>
            <person name="Chen C."/>
            <person name="Yanf M."/>
            <person name="Daum C."/>
            <person name="Ng V."/>
            <person name="Clum A."/>
            <person name="Steindorff A."/>
            <person name="Ohm R."/>
            <person name="Martin F."/>
            <person name="Silar P."/>
            <person name="Natvig D."/>
            <person name="Lalanne C."/>
            <person name="Gautier V."/>
            <person name="Ament-Velasquez S.L."/>
            <person name="Kruys A."/>
            <person name="Hutchinson M.I."/>
            <person name="Powell A.J."/>
            <person name="Barry K."/>
            <person name="Miller A.N."/>
            <person name="Grigoriev I.V."/>
            <person name="Debuchy R."/>
            <person name="Gladieux P."/>
            <person name="Thoren M.H."/>
            <person name="Johannesson H."/>
        </authorList>
    </citation>
    <scope>NUCLEOTIDE SEQUENCE</scope>
    <source>
        <strain evidence="1">CBS 540.89</strain>
    </source>
</reference>
<gene>
    <name evidence="1" type="ORF">B0T21DRAFT_111697</name>
</gene>
<comment type="caution">
    <text evidence="1">The sequence shown here is derived from an EMBL/GenBank/DDBJ whole genome shotgun (WGS) entry which is preliminary data.</text>
</comment>
<dbReference type="PANTHER" id="PTHR24148">
    <property type="entry name" value="ANKYRIN REPEAT DOMAIN-CONTAINING PROTEIN 39 HOMOLOG-RELATED"/>
    <property type="match status" value="1"/>
</dbReference>
<dbReference type="AlphaFoldDB" id="A0AA40DJ12"/>